<feature type="non-terminal residue" evidence="7">
    <location>
        <position position="320"/>
    </location>
</feature>
<evidence type="ECO:0000256" key="6">
    <source>
        <dbReference type="SAM" id="MobiDB-lite"/>
    </source>
</evidence>
<keyword evidence="8" id="KW-1185">Reference proteome</keyword>
<dbReference type="GO" id="GO:0003682">
    <property type="term" value="F:chromatin binding"/>
    <property type="evidence" value="ECO:0007669"/>
    <property type="project" value="TreeGrafter"/>
</dbReference>
<proteinExistence type="inferred from homology"/>
<evidence type="ECO:0000313" key="7">
    <source>
        <dbReference type="EMBL" id="KAJ1948986.1"/>
    </source>
</evidence>
<name>A0A9W8AMT6_9FUNG</name>
<feature type="region of interest" description="Disordered" evidence="6">
    <location>
        <begin position="191"/>
        <end position="262"/>
    </location>
</feature>
<dbReference type="AlphaFoldDB" id="A0A9W8AMT6"/>
<dbReference type="PANTHER" id="PTHR10507:SF0">
    <property type="entry name" value="CELL DIVISION CONTROL PROTEIN 45 HOMOLOG"/>
    <property type="match status" value="1"/>
</dbReference>
<evidence type="ECO:0000313" key="8">
    <source>
        <dbReference type="Proteomes" id="UP001150925"/>
    </source>
</evidence>
<evidence type="ECO:0000256" key="2">
    <source>
        <dbReference type="ARBA" id="ARBA00010727"/>
    </source>
</evidence>
<feature type="compositionally biased region" description="Polar residues" evidence="6">
    <location>
        <begin position="217"/>
        <end position="226"/>
    </location>
</feature>
<gene>
    <name evidence="7" type="primary">CDC45</name>
    <name evidence="7" type="ORF">IWQ62_006811</name>
</gene>
<keyword evidence="3" id="KW-0235">DNA replication</keyword>
<reference evidence="7" key="1">
    <citation type="submission" date="2022-07" db="EMBL/GenBank/DDBJ databases">
        <title>Phylogenomic reconstructions and comparative analyses of Kickxellomycotina fungi.</title>
        <authorList>
            <person name="Reynolds N.K."/>
            <person name="Stajich J.E."/>
            <person name="Barry K."/>
            <person name="Grigoriev I.V."/>
            <person name="Crous P."/>
            <person name="Smith M.E."/>
        </authorList>
    </citation>
    <scope>NUCLEOTIDE SEQUENCE</scope>
    <source>
        <strain evidence="7">RSA 1196</strain>
    </source>
</reference>
<dbReference type="GO" id="GO:0031261">
    <property type="term" value="C:DNA replication preinitiation complex"/>
    <property type="evidence" value="ECO:0007669"/>
    <property type="project" value="TreeGrafter"/>
</dbReference>
<dbReference type="GO" id="GO:1902977">
    <property type="term" value="P:mitotic DNA replication preinitiation complex assembly"/>
    <property type="evidence" value="ECO:0007669"/>
    <property type="project" value="TreeGrafter"/>
</dbReference>
<dbReference type="OrthoDB" id="10258882at2759"/>
<evidence type="ECO:0000256" key="4">
    <source>
        <dbReference type="ARBA" id="ARBA00023242"/>
    </source>
</evidence>
<dbReference type="Proteomes" id="UP001150925">
    <property type="component" value="Unassembled WGS sequence"/>
</dbReference>
<keyword evidence="5" id="KW-0131">Cell cycle</keyword>
<evidence type="ECO:0000256" key="1">
    <source>
        <dbReference type="ARBA" id="ARBA00004123"/>
    </source>
</evidence>
<dbReference type="GO" id="GO:0000727">
    <property type="term" value="P:double-strand break repair via break-induced replication"/>
    <property type="evidence" value="ECO:0007669"/>
    <property type="project" value="TreeGrafter"/>
</dbReference>
<comment type="caution">
    <text evidence="7">The sequence shown here is derived from an EMBL/GenBank/DDBJ whole genome shotgun (WGS) entry which is preliminary data.</text>
</comment>
<protein>
    <submittedName>
        <fullName evidence="7">DNA replication initiation factor cdc45</fullName>
    </submittedName>
</protein>
<organism evidence="7 8">
    <name type="scientific">Dispira parvispora</name>
    <dbReference type="NCBI Taxonomy" id="1520584"/>
    <lineage>
        <taxon>Eukaryota</taxon>
        <taxon>Fungi</taxon>
        <taxon>Fungi incertae sedis</taxon>
        <taxon>Zoopagomycota</taxon>
        <taxon>Kickxellomycotina</taxon>
        <taxon>Dimargaritomycetes</taxon>
        <taxon>Dimargaritales</taxon>
        <taxon>Dimargaritaceae</taxon>
        <taxon>Dispira</taxon>
    </lineage>
</organism>
<dbReference type="GO" id="GO:0003743">
    <property type="term" value="F:translation initiation factor activity"/>
    <property type="evidence" value="ECO:0007669"/>
    <property type="project" value="UniProtKB-KW"/>
</dbReference>
<dbReference type="InterPro" id="IPR003874">
    <property type="entry name" value="CDC45"/>
</dbReference>
<dbReference type="GO" id="GO:0003697">
    <property type="term" value="F:single-stranded DNA binding"/>
    <property type="evidence" value="ECO:0007669"/>
    <property type="project" value="TreeGrafter"/>
</dbReference>
<comment type="subcellular location">
    <subcellularLocation>
        <location evidence="1">Nucleus</location>
    </subcellularLocation>
</comment>
<dbReference type="EMBL" id="JANBPY010004156">
    <property type="protein sequence ID" value="KAJ1948986.1"/>
    <property type="molecule type" value="Genomic_DNA"/>
</dbReference>
<feature type="compositionally biased region" description="Low complexity" evidence="6">
    <location>
        <begin position="202"/>
        <end position="216"/>
    </location>
</feature>
<evidence type="ECO:0000256" key="5">
    <source>
        <dbReference type="ARBA" id="ARBA00023306"/>
    </source>
</evidence>
<dbReference type="PANTHER" id="PTHR10507">
    <property type="entry name" value="CDC45-RELATED PROTEIN"/>
    <property type="match status" value="1"/>
</dbReference>
<dbReference type="GO" id="GO:0006270">
    <property type="term" value="P:DNA replication initiation"/>
    <property type="evidence" value="ECO:0007669"/>
    <property type="project" value="InterPro"/>
</dbReference>
<comment type="similarity">
    <text evidence="2">Belongs to the CDC45 family.</text>
</comment>
<dbReference type="GO" id="GO:0003688">
    <property type="term" value="F:DNA replication origin binding"/>
    <property type="evidence" value="ECO:0007669"/>
    <property type="project" value="TreeGrafter"/>
</dbReference>
<accession>A0A9W8AMT6</accession>
<sequence length="320" mass="35465">MVYVTPEQYDDVYQKLVQDAHSHQGTVLILVSSDPDALCALKILLALLKDDSVAYHLIPVSGHSDFARVNRLWFESQSADHNDSAGSNWGALATSLRSIVCLNCGALTDMLETFQLPEHVTVYIFDSRRPYCLDNLFGYPQVVVFDDGDVDQSLDLVKQAFLRLAEQGADNSDLGDSSDNDSLAEEDIAANTNAGKKRGRSPHSASFATSPTSAPSQNTSNQSTSPPARRRRTNITTDVPVPNDSNSYSAEMGEDDPEADENRLHMPLRMCRRIIAEYYSRGSFYGQPSAVTLYMLALQLSRENSDMLWYAIVGLTYQYL</sequence>
<keyword evidence="4" id="KW-0539">Nucleus</keyword>
<dbReference type="Pfam" id="PF02724">
    <property type="entry name" value="CDC45"/>
    <property type="match status" value="1"/>
</dbReference>
<keyword evidence="7" id="KW-0396">Initiation factor</keyword>
<keyword evidence="7" id="KW-0648">Protein biosynthesis</keyword>
<evidence type="ECO:0000256" key="3">
    <source>
        <dbReference type="ARBA" id="ARBA00022705"/>
    </source>
</evidence>